<reference evidence="2 3" key="1">
    <citation type="submission" date="2024-10" db="EMBL/GenBank/DDBJ databases">
        <title>The Natural Products Discovery Center: Release of the First 8490 Sequenced Strains for Exploring Actinobacteria Biosynthetic Diversity.</title>
        <authorList>
            <person name="Kalkreuter E."/>
            <person name="Kautsar S.A."/>
            <person name="Yang D."/>
            <person name="Bader C.D."/>
            <person name="Teijaro C.N."/>
            <person name="Fluegel L."/>
            <person name="Davis C.M."/>
            <person name="Simpson J.R."/>
            <person name="Lauterbach L."/>
            <person name="Steele A.D."/>
            <person name="Gui C."/>
            <person name="Meng S."/>
            <person name="Li G."/>
            <person name="Viehrig K."/>
            <person name="Ye F."/>
            <person name="Su P."/>
            <person name="Kiefer A.F."/>
            <person name="Nichols A."/>
            <person name="Cepeda A.J."/>
            <person name="Yan W."/>
            <person name="Fan B."/>
            <person name="Jiang Y."/>
            <person name="Adhikari A."/>
            <person name="Zheng C.-J."/>
            <person name="Schuster L."/>
            <person name="Cowan T.M."/>
            <person name="Smanski M.J."/>
            <person name="Chevrette M.G."/>
            <person name="De Carvalho L.P.S."/>
            <person name="Shen B."/>
        </authorList>
    </citation>
    <scope>NUCLEOTIDE SEQUENCE [LARGE SCALE GENOMIC DNA]</scope>
    <source>
        <strain evidence="2 3">NPDC002593</strain>
    </source>
</reference>
<dbReference type="InterPro" id="IPR029058">
    <property type="entry name" value="AB_hydrolase_fold"/>
</dbReference>
<dbReference type="Gene3D" id="3.40.50.1820">
    <property type="entry name" value="alpha/beta hydrolase"/>
    <property type="match status" value="1"/>
</dbReference>
<dbReference type="InterPro" id="IPR022742">
    <property type="entry name" value="Hydrolase_4"/>
</dbReference>
<accession>A0ABW6S976</accession>
<sequence length="434" mass="46121">MDMRTDPAAVATTVVEMLREGRFDDLVELFAPALAAAVSADTVRTGWAAETAKTGPIRTLGEVTTTPLDDRLTRAVVPMHCENGGLEVRLGVDAAGRLHGLRLAPATESDWTPPPYATPRRFTEQEITLECGPLTVPGTLTMPRGGRGRPGVVLIPSGANDRDVTWGPNKPFKDLAWGLAGRGIAVVRFDKVTHVHTRMQHEPGFTMVQEYLPNAIAAVRLLQQQPGVDPARVFVAGQSGGGKAAVRVAAAEPSIAGVVMMAADAVPLPRAAARIFDYVAGPGPAADTSATLAGTAETIARTEDPDLSPETPSAELLFGWPASYWLDLREFDQVATAAALDRPILVLQGGRDYQVTEADDLARWRAGLDAKPNVSVRVFPADDHMFFPGSGPSRPADLQAPQHVDPAVVAAMADWLVPEASQGPLSRLLARLGR</sequence>
<feature type="domain" description="Serine aminopeptidase S33" evidence="1">
    <location>
        <begin position="172"/>
        <end position="358"/>
    </location>
</feature>
<keyword evidence="2" id="KW-0378">Hydrolase</keyword>
<organism evidence="2 3">
    <name type="scientific">Nocardia jiangxiensis</name>
    <dbReference type="NCBI Taxonomy" id="282685"/>
    <lineage>
        <taxon>Bacteria</taxon>
        <taxon>Bacillati</taxon>
        <taxon>Actinomycetota</taxon>
        <taxon>Actinomycetes</taxon>
        <taxon>Mycobacteriales</taxon>
        <taxon>Nocardiaceae</taxon>
        <taxon>Nocardia</taxon>
    </lineage>
</organism>
<proteinExistence type="predicted"/>
<keyword evidence="2" id="KW-0645">Protease</keyword>
<dbReference type="Gene3D" id="3.10.450.590">
    <property type="match status" value="1"/>
</dbReference>
<dbReference type="PANTHER" id="PTHR43265:SF1">
    <property type="entry name" value="ESTERASE ESTD"/>
    <property type="match status" value="1"/>
</dbReference>
<dbReference type="InterPro" id="IPR053145">
    <property type="entry name" value="AB_hydrolase_Est10"/>
</dbReference>
<evidence type="ECO:0000313" key="2">
    <source>
        <dbReference type="EMBL" id="MFF3572837.1"/>
    </source>
</evidence>
<dbReference type="RefSeq" id="WP_040822345.1">
    <property type="nucleotide sequence ID" value="NZ_JBIAQY010000015.1"/>
</dbReference>
<name>A0ABW6S976_9NOCA</name>
<dbReference type="PANTHER" id="PTHR43265">
    <property type="entry name" value="ESTERASE ESTD"/>
    <property type="match status" value="1"/>
</dbReference>
<protein>
    <submittedName>
        <fullName evidence="2">Serine aminopeptidase domain-containing protein</fullName>
    </submittedName>
</protein>
<dbReference type="GO" id="GO:0004177">
    <property type="term" value="F:aminopeptidase activity"/>
    <property type="evidence" value="ECO:0007669"/>
    <property type="project" value="UniProtKB-KW"/>
</dbReference>
<evidence type="ECO:0000259" key="1">
    <source>
        <dbReference type="Pfam" id="PF12146"/>
    </source>
</evidence>
<evidence type="ECO:0000313" key="3">
    <source>
        <dbReference type="Proteomes" id="UP001601992"/>
    </source>
</evidence>
<dbReference type="Proteomes" id="UP001601992">
    <property type="component" value="Unassembled WGS sequence"/>
</dbReference>
<comment type="caution">
    <text evidence="2">The sequence shown here is derived from an EMBL/GenBank/DDBJ whole genome shotgun (WGS) entry which is preliminary data.</text>
</comment>
<keyword evidence="3" id="KW-1185">Reference proteome</keyword>
<gene>
    <name evidence="2" type="ORF">ACFYXQ_34235</name>
</gene>
<dbReference type="SUPFAM" id="SSF53474">
    <property type="entry name" value="alpha/beta-Hydrolases"/>
    <property type="match status" value="1"/>
</dbReference>
<dbReference type="EMBL" id="JBIAQY010000015">
    <property type="protein sequence ID" value="MFF3572837.1"/>
    <property type="molecule type" value="Genomic_DNA"/>
</dbReference>
<keyword evidence="2" id="KW-0031">Aminopeptidase</keyword>
<dbReference type="Pfam" id="PF12146">
    <property type="entry name" value="Hydrolase_4"/>
    <property type="match status" value="1"/>
</dbReference>